<gene>
    <name evidence="2" type="ORF">DKW60_10410</name>
</gene>
<keyword evidence="2" id="KW-0560">Oxidoreductase</keyword>
<evidence type="ECO:0000313" key="2">
    <source>
        <dbReference type="EMBL" id="PWQ97430.1"/>
    </source>
</evidence>
<dbReference type="AlphaFoldDB" id="A0A317CM91"/>
<dbReference type="SUPFAM" id="SSF54909">
    <property type="entry name" value="Dimeric alpha+beta barrel"/>
    <property type="match status" value="1"/>
</dbReference>
<keyword evidence="3" id="KW-1185">Reference proteome</keyword>
<dbReference type="PROSITE" id="PS51725">
    <property type="entry name" value="ABM"/>
    <property type="match status" value="1"/>
</dbReference>
<dbReference type="GO" id="GO:0004497">
    <property type="term" value="F:monooxygenase activity"/>
    <property type="evidence" value="ECO:0007669"/>
    <property type="project" value="UniProtKB-KW"/>
</dbReference>
<dbReference type="Pfam" id="PF03992">
    <property type="entry name" value="ABM"/>
    <property type="match status" value="1"/>
</dbReference>
<evidence type="ECO:0000259" key="1">
    <source>
        <dbReference type="PROSITE" id="PS51725"/>
    </source>
</evidence>
<name>A0A317CM91_9GAMM</name>
<dbReference type="Gene3D" id="3.30.70.100">
    <property type="match status" value="1"/>
</dbReference>
<protein>
    <submittedName>
        <fullName evidence="2">Antibiotic biosynthesis monooxygenase</fullName>
    </submittedName>
</protein>
<dbReference type="OrthoDB" id="9812754at2"/>
<reference evidence="2 3" key="1">
    <citation type="submission" date="2018-05" db="EMBL/GenBank/DDBJ databases">
        <title>Leucothrix arctica sp. nov., isolated from Arctic seawater.</title>
        <authorList>
            <person name="Choi A."/>
            <person name="Baek K."/>
        </authorList>
    </citation>
    <scope>NUCLEOTIDE SEQUENCE [LARGE SCALE GENOMIC DNA]</scope>
    <source>
        <strain evidence="2 3">JCM 18388</strain>
    </source>
</reference>
<organism evidence="2 3">
    <name type="scientific">Leucothrix pacifica</name>
    <dbReference type="NCBI Taxonomy" id="1247513"/>
    <lineage>
        <taxon>Bacteria</taxon>
        <taxon>Pseudomonadati</taxon>
        <taxon>Pseudomonadota</taxon>
        <taxon>Gammaproteobacteria</taxon>
        <taxon>Thiotrichales</taxon>
        <taxon>Thiotrichaceae</taxon>
        <taxon>Leucothrix</taxon>
    </lineage>
</organism>
<comment type="caution">
    <text evidence="2">The sequence shown here is derived from an EMBL/GenBank/DDBJ whole genome shotgun (WGS) entry which is preliminary data.</text>
</comment>
<dbReference type="InterPro" id="IPR007138">
    <property type="entry name" value="ABM_dom"/>
</dbReference>
<dbReference type="PANTHER" id="PTHR33336">
    <property type="entry name" value="QUINOL MONOOXYGENASE YGIN-RELATED"/>
    <property type="match status" value="1"/>
</dbReference>
<feature type="domain" description="ABM" evidence="1">
    <location>
        <begin position="1"/>
        <end position="90"/>
    </location>
</feature>
<proteinExistence type="predicted"/>
<dbReference type="InterPro" id="IPR050744">
    <property type="entry name" value="AI-2_Isomerase_LsrG"/>
</dbReference>
<sequence>MLIVEFEIKPDYADQFATLVQAQADNSLKLEPDCHFFMVERREDANNKFVLSEVYTHAKAFQEHLASAHFLDFDNNIADWVIEKNVRSIE</sequence>
<dbReference type="EMBL" id="QGKM01000025">
    <property type="protein sequence ID" value="PWQ97430.1"/>
    <property type="molecule type" value="Genomic_DNA"/>
</dbReference>
<evidence type="ECO:0000313" key="3">
    <source>
        <dbReference type="Proteomes" id="UP000245539"/>
    </source>
</evidence>
<keyword evidence="2" id="KW-0503">Monooxygenase</keyword>
<dbReference type="RefSeq" id="WP_109837597.1">
    <property type="nucleotide sequence ID" value="NZ_QGKM01000025.1"/>
</dbReference>
<dbReference type="PANTHER" id="PTHR33336:SF3">
    <property type="entry name" value="ABM DOMAIN-CONTAINING PROTEIN"/>
    <property type="match status" value="1"/>
</dbReference>
<dbReference type="InterPro" id="IPR011008">
    <property type="entry name" value="Dimeric_a/b-barrel"/>
</dbReference>
<accession>A0A317CM91</accession>
<dbReference type="Proteomes" id="UP000245539">
    <property type="component" value="Unassembled WGS sequence"/>
</dbReference>